<keyword evidence="4" id="KW-1185">Reference proteome</keyword>
<dbReference type="Pfam" id="PF01966">
    <property type="entry name" value="HD"/>
    <property type="match status" value="1"/>
</dbReference>
<gene>
    <name evidence="3" type="ORF">IE077_002344</name>
</gene>
<dbReference type="PANTHER" id="PTHR11373">
    <property type="entry name" value="DEOXYNUCLEOSIDE TRIPHOSPHATE TRIPHOSPHOHYDROLASE"/>
    <property type="match status" value="1"/>
</dbReference>
<comment type="caution">
    <text evidence="3">The sequence shown here is derived from an EMBL/GenBank/DDBJ whole genome shotgun (WGS) entry which is preliminary data.</text>
</comment>
<feature type="compositionally biased region" description="Polar residues" evidence="1">
    <location>
        <begin position="101"/>
        <end position="120"/>
    </location>
</feature>
<feature type="region of interest" description="Disordered" evidence="1">
    <location>
        <begin position="75"/>
        <end position="128"/>
    </location>
</feature>
<dbReference type="CDD" id="cd00077">
    <property type="entry name" value="HDc"/>
    <property type="match status" value="1"/>
</dbReference>
<reference evidence="3 4" key="1">
    <citation type="journal article" date="2020" name="bioRxiv">
        <title>Metabolic contributions of an alphaproteobacterial endosymbiont in the apicomplexan Cardiosporidium cionae.</title>
        <authorList>
            <person name="Hunter E.S."/>
            <person name="Paight C.J."/>
            <person name="Lane C.E."/>
        </authorList>
    </citation>
    <scope>NUCLEOTIDE SEQUENCE [LARGE SCALE GENOMIC DNA]</scope>
    <source>
        <strain evidence="3">ESH_2018</strain>
    </source>
</reference>
<accession>A0ABQ7JFQ3</accession>
<dbReference type="InterPro" id="IPR006674">
    <property type="entry name" value="HD_domain"/>
</dbReference>
<dbReference type="SUPFAM" id="SSF109604">
    <property type="entry name" value="HD-domain/PDEase-like"/>
    <property type="match status" value="1"/>
</dbReference>
<evidence type="ECO:0000256" key="1">
    <source>
        <dbReference type="SAM" id="MobiDB-lite"/>
    </source>
</evidence>
<dbReference type="PANTHER" id="PTHR11373:SF4">
    <property type="entry name" value="DEOXYNUCLEOSIDE TRIPHOSPHATE TRIPHOSPHOHYDROLASE SAMHD1"/>
    <property type="match status" value="1"/>
</dbReference>
<dbReference type="EMBL" id="JADAQX010000019">
    <property type="protein sequence ID" value="KAF8822856.1"/>
    <property type="molecule type" value="Genomic_DNA"/>
</dbReference>
<proteinExistence type="predicted"/>
<dbReference type="InterPro" id="IPR003607">
    <property type="entry name" value="HD/PDEase_dom"/>
</dbReference>
<sequence>MEVPLLSPVTLSATCKKFLEKCDFQEKQEVEISLQEERLTEMDYVSALLWDPRNTFCLAKFVSFYEAFEENQRTTASSKRDSTFSSATSGDAATPGKRQLSRNSISQLKSNESRQLNIPSMKNEVESTLPDKLNLSSISEIETLNTFSNPPPSLLSATPTLPNMKSALLSQESPFSSSPTFSSPSIFESPNKESIDLQSLPLSQIRIPSHAMPCTTKVSTLHPLLGTPHTQKEAVLSSIHCQNSTIFTSNEDSMALPILIDLLDLSIGDKYRLFKTLHRALLRKTSNEEKSPRTPTTSTAAVEPTDFPLDLLYELMYYSRHYAANDIYVIIRQLRIEEKLKIKDILKRISQLFYSAGKPFLKRPPRSTSLSSHSAARTDKDRKEVSDRVHLTVAFDRWIFDNIIDSHYFQRLRYLCQLGACKYVYPGATHTRFEHSLGVGQLARELFKKLAAKFNFSCQYGETARLLKCVQIAGLCHDLGHGPYSHTFENYFINYRKPVEEHWSHETMSLCMVDELVGPLIDKGEFDLDDSDLKAIKHMIQGISPSFNSVNGWDSLGSLMRVAFDIVANKRNGLDVDKFDYLRRDASLIFPGANIPLLDSYRLLNHCAVIDGEIVYNIQDLQAVWMVYFNRYSLNSQIYTHRKVRALELMLCDSFRLVDDIFHWSSAVNTVEEILDLTDVKLIWEEAENVAEICRKDKFDNVLY</sequence>
<dbReference type="Proteomes" id="UP000823046">
    <property type="component" value="Unassembled WGS sequence"/>
</dbReference>
<dbReference type="PROSITE" id="PS51831">
    <property type="entry name" value="HD"/>
    <property type="match status" value="1"/>
</dbReference>
<organism evidence="3 4">
    <name type="scientific">Cardiosporidium cionae</name>
    <dbReference type="NCBI Taxonomy" id="476202"/>
    <lineage>
        <taxon>Eukaryota</taxon>
        <taxon>Sar</taxon>
        <taxon>Alveolata</taxon>
        <taxon>Apicomplexa</taxon>
        <taxon>Aconoidasida</taxon>
        <taxon>Nephromycida</taxon>
        <taxon>Cardiosporidium</taxon>
    </lineage>
</organism>
<protein>
    <submittedName>
        <fullName evidence="3">Metal-dependent phosphohydrolase HD domain-containing protein</fullName>
    </submittedName>
</protein>
<name>A0ABQ7JFQ3_9APIC</name>
<dbReference type="InterPro" id="IPR050135">
    <property type="entry name" value="dGTPase-like"/>
</dbReference>
<dbReference type="SMART" id="SM00471">
    <property type="entry name" value="HDc"/>
    <property type="match status" value="1"/>
</dbReference>
<feature type="compositionally biased region" description="Polar residues" evidence="1">
    <location>
        <begin position="75"/>
        <end position="91"/>
    </location>
</feature>
<feature type="domain" description="HD" evidence="2">
    <location>
        <begin position="432"/>
        <end position="582"/>
    </location>
</feature>
<evidence type="ECO:0000259" key="2">
    <source>
        <dbReference type="PROSITE" id="PS51831"/>
    </source>
</evidence>
<evidence type="ECO:0000313" key="3">
    <source>
        <dbReference type="EMBL" id="KAF8822856.1"/>
    </source>
</evidence>
<evidence type="ECO:0000313" key="4">
    <source>
        <dbReference type="Proteomes" id="UP000823046"/>
    </source>
</evidence>
<dbReference type="Gene3D" id="1.10.3210.10">
    <property type="entry name" value="Hypothetical protein af1432"/>
    <property type="match status" value="1"/>
</dbReference>